<feature type="signal peptide" evidence="12">
    <location>
        <begin position="1"/>
        <end position="27"/>
    </location>
</feature>
<dbReference type="InterPro" id="IPR006664">
    <property type="entry name" value="OMP_bac"/>
</dbReference>
<dbReference type="GO" id="GO:0046930">
    <property type="term" value="C:pore complex"/>
    <property type="evidence" value="ECO:0007669"/>
    <property type="project" value="UniProtKB-KW"/>
</dbReference>
<dbReference type="RefSeq" id="WP_177188811.1">
    <property type="nucleotide sequence ID" value="NZ_FOFS01000002.1"/>
</dbReference>
<evidence type="ECO:0000256" key="1">
    <source>
        <dbReference type="ARBA" id="ARBA00004571"/>
    </source>
</evidence>
<dbReference type="SUPFAM" id="SSF103088">
    <property type="entry name" value="OmpA-like"/>
    <property type="match status" value="1"/>
</dbReference>
<dbReference type="InterPro" id="IPR006690">
    <property type="entry name" value="OMPA-like_CS"/>
</dbReference>
<feature type="compositionally biased region" description="Basic and acidic residues" evidence="11">
    <location>
        <begin position="483"/>
        <end position="494"/>
    </location>
</feature>
<dbReference type="SUPFAM" id="SSF56925">
    <property type="entry name" value="OMPA-like"/>
    <property type="match status" value="1"/>
</dbReference>
<dbReference type="Pfam" id="PF13505">
    <property type="entry name" value="OMP_b-brl"/>
    <property type="match status" value="1"/>
</dbReference>
<dbReference type="Gene3D" id="3.30.1330.60">
    <property type="entry name" value="OmpA-like domain"/>
    <property type="match status" value="1"/>
</dbReference>
<evidence type="ECO:0000256" key="2">
    <source>
        <dbReference type="ARBA" id="ARBA00022448"/>
    </source>
</evidence>
<organism evidence="14 15">
    <name type="scientific">Solimonas aquatica</name>
    <dbReference type="NCBI Taxonomy" id="489703"/>
    <lineage>
        <taxon>Bacteria</taxon>
        <taxon>Pseudomonadati</taxon>
        <taxon>Pseudomonadota</taxon>
        <taxon>Gammaproteobacteria</taxon>
        <taxon>Nevskiales</taxon>
        <taxon>Nevskiaceae</taxon>
        <taxon>Solimonas</taxon>
    </lineage>
</organism>
<dbReference type="InterPro" id="IPR036737">
    <property type="entry name" value="OmpA-like_sf"/>
</dbReference>
<dbReference type="GO" id="GO:0015288">
    <property type="term" value="F:porin activity"/>
    <property type="evidence" value="ECO:0007669"/>
    <property type="project" value="UniProtKB-KW"/>
</dbReference>
<evidence type="ECO:0000256" key="12">
    <source>
        <dbReference type="SAM" id="SignalP"/>
    </source>
</evidence>
<dbReference type="PANTHER" id="PTHR30329">
    <property type="entry name" value="STATOR ELEMENT OF FLAGELLAR MOTOR COMPLEX"/>
    <property type="match status" value="1"/>
</dbReference>
<keyword evidence="4" id="KW-0812">Transmembrane</keyword>
<feature type="region of interest" description="Disordered" evidence="11">
    <location>
        <begin position="466"/>
        <end position="545"/>
    </location>
</feature>
<dbReference type="STRING" id="489703.SAMN04488038_1027"/>
<dbReference type="Gene3D" id="2.40.160.20">
    <property type="match status" value="1"/>
</dbReference>
<evidence type="ECO:0000256" key="11">
    <source>
        <dbReference type="SAM" id="MobiDB-lite"/>
    </source>
</evidence>
<accession>A0A1H9BAI3</accession>
<evidence type="ECO:0000313" key="15">
    <source>
        <dbReference type="Proteomes" id="UP000199233"/>
    </source>
</evidence>
<evidence type="ECO:0000256" key="3">
    <source>
        <dbReference type="ARBA" id="ARBA00022452"/>
    </source>
</evidence>
<evidence type="ECO:0000256" key="8">
    <source>
        <dbReference type="ARBA" id="ARBA00023136"/>
    </source>
</evidence>
<dbReference type="CDD" id="cd07185">
    <property type="entry name" value="OmpA_C-like"/>
    <property type="match status" value="1"/>
</dbReference>
<dbReference type="PANTHER" id="PTHR30329:SF21">
    <property type="entry name" value="LIPOPROTEIN YIAD-RELATED"/>
    <property type="match status" value="1"/>
</dbReference>
<dbReference type="Proteomes" id="UP000199233">
    <property type="component" value="Unassembled WGS sequence"/>
</dbReference>
<feature type="compositionally biased region" description="Pro residues" evidence="11">
    <location>
        <begin position="318"/>
        <end position="336"/>
    </location>
</feature>
<feature type="compositionally biased region" description="Low complexity" evidence="11">
    <location>
        <begin position="498"/>
        <end position="526"/>
    </location>
</feature>
<dbReference type="InterPro" id="IPR011250">
    <property type="entry name" value="OMP/PagP_B-barrel"/>
</dbReference>
<dbReference type="InterPro" id="IPR006665">
    <property type="entry name" value="OmpA-like"/>
</dbReference>
<dbReference type="PROSITE" id="PS01068">
    <property type="entry name" value="OMPA_1"/>
    <property type="match status" value="1"/>
</dbReference>
<gene>
    <name evidence="14" type="ORF">SAMN04488038_1027</name>
</gene>
<evidence type="ECO:0000256" key="4">
    <source>
        <dbReference type="ARBA" id="ARBA00022692"/>
    </source>
</evidence>
<feature type="chain" id="PRO_5011611426" evidence="12">
    <location>
        <begin position="28"/>
        <end position="545"/>
    </location>
</feature>
<keyword evidence="9" id="KW-0998">Cell outer membrane</keyword>
<evidence type="ECO:0000259" key="13">
    <source>
        <dbReference type="PROSITE" id="PS51123"/>
    </source>
</evidence>
<sequence>MKMAMGSRSRLAALAAAAAGFAGTAFAQEAGAPVISEASPVETAAPADAAPAPTATVPVSAEAVTAPERRRNLGPYVGGGLGYNRVSDQTFEFRGERTAVTQPAVPIELPFIANSGIAAKDSYQGGLFYEGMVGYKFDNGFRTEFELALRKNKVDQISYPDSGAGPETGPDGVKMTTTTGLFNLWYDLFNKSRLHPYLGGGVGFARFLLNKQPTNQLTHGPYEVNLPTGPLVCLTQECAGPRKADDANYAYQLGAGLRWDVTDSLTAGLDYRYLKTGKAKFYSFREQPETHLDASYKAQSLMLSLSYFFLKPPAPPPPPPAAPVAVVAPPPPPPPACSDEKDNDGDGQVDYPADKGCTSAQDNDETDPCLPSMAGQKISLAGCGAGDVIVLRGVNFEFDKDRLALNAKTILDGVADELKAHPDITVEVDGHTDAKGSDAYNEDLSQRRAEAVVRYLTQAGVDASRMSAKGFGESHPIADNDTDEGREQNRRVELKIMSGGSSAGTSEEGGAAAVAPAADAASSLPATEGLPASDAAEVTEFKPAQ</sequence>
<name>A0A1H9BAI3_9GAMM</name>
<keyword evidence="2" id="KW-0813">Transport</keyword>
<dbReference type="InterPro" id="IPR050330">
    <property type="entry name" value="Bact_OuterMem_StrucFunc"/>
</dbReference>
<dbReference type="PRINTS" id="PR01021">
    <property type="entry name" value="OMPADOMAIN"/>
</dbReference>
<evidence type="ECO:0000256" key="6">
    <source>
        <dbReference type="ARBA" id="ARBA00023065"/>
    </source>
</evidence>
<dbReference type="GO" id="GO:0009279">
    <property type="term" value="C:cell outer membrane"/>
    <property type="evidence" value="ECO:0007669"/>
    <property type="project" value="UniProtKB-SubCell"/>
</dbReference>
<dbReference type="PROSITE" id="PS51123">
    <property type="entry name" value="OMPA_2"/>
    <property type="match status" value="1"/>
</dbReference>
<dbReference type="AlphaFoldDB" id="A0A1H9BAI3"/>
<keyword evidence="6" id="KW-0406">Ion transport</keyword>
<keyword evidence="5 12" id="KW-0732">Signal</keyword>
<dbReference type="Pfam" id="PF00691">
    <property type="entry name" value="OmpA"/>
    <property type="match status" value="1"/>
</dbReference>
<evidence type="ECO:0000256" key="9">
    <source>
        <dbReference type="ARBA" id="ARBA00023237"/>
    </source>
</evidence>
<keyword evidence="8 10" id="KW-0472">Membrane</keyword>
<dbReference type="EMBL" id="FOFS01000002">
    <property type="protein sequence ID" value="SEP85683.1"/>
    <property type="molecule type" value="Genomic_DNA"/>
</dbReference>
<keyword evidence="7" id="KW-0626">Porin</keyword>
<proteinExistence type="predicted"/>
<reference evidence="14 15" key="1">
    <citation type="submission" date="2016-10" db="EMBL/GenBank/DDBJ databases">
        <authorList>
            <person name="de Groot N.N."/>
        </authorList>
    </citation>
    <scope>NUCLEOTIDE SEQUENCE [LARGE SCALE GENOMIC DNA]</scope>
    <source>
        <strain evidence="14 15">DSM 25927</strain>
    </source>
</reference>
<evidence type="ECO:0000256" key="7">
    <source>
        <dbReference type="ARBA" id="ARBA00023114"/>
    </source>
</evidence>
<evidence type="ECO:0000256" key="5">
    <source>
        <dbReference type="ARBA" id="ARBA00022729"/>
    </source>
</evidence>
<feature type="region of interest" description="Disordered" evidence="11">
    <location>
        <begin position="318"/>
        <end position="350"/>
    </location>
</feature>
<protein>
    <submittedName>
        <fullName evidence="14">Outer membrane protein OmpA</fullName>
    </submittedName>
</protein>
<feature type="domain" description="OmpA-like" evidence="13">
    <location>
        <begin position="383"/>
        <end position="500"/>
    </location>
</feature>
<evidence type="ECO:0000256" key="10">
    <source>
        <dbReference type="PROSITE-ProRule" id="PRU00473"/>
    </source>
</evidence>
<dbReference type="InterPro" id="IPR027385">
    <property type="entry name" value="Beta-barrel_OMP"/>
</dbReference>
<keyword evidence="3" id="KW-1134">Transmembrane beta strand</keyword>
<dbReference type="GO" id="GO:0006811">
    <property type="term" value="P:monoatomic ion transport"/>
    <property type="evidence" value="ECO:0007669"/>
    <property type="project" value="UniProtKB-KW"/>
</dbReference>
<keyword evidence="15" id="KW-1185">Reference proteome</keyword>
<comment type="subcellular location">
    <subcellularLocation>
        <location evidence="1">Cell outer membrane</location>
        <topology evidence="1">Multi-pass membrane protein</topology>
    </subcellularLocation>
</comment>
<evidence type="ECO:0000313" key="14">
    <source>
        <dbReference type="EMBL" id="SEP85683.1"/>
    </source>
</evidence>